<keyword evidence="5 9" id="KW-1133">Transmembrane helix</keyword>
<keyword evidence="11" id="KW-1185">Reference proteome</keyword>
<evidence type="ECO:0000256" key="9">
    <source>
        <dbReference type="SAM" id="Phobius"/>
    </source>
</evidence>
<evidence type="ECO:0000313" key="10">
    <source>
        <dbReference type="EMBL" id="EDO45230.1"/>
    </source>
</evidence>
<dbReference type="Proteomes" id="UP000001593">
    <property type="component" value="Unassembled WGS sequence"/>
</dbReference>
<dbReference type="eggNOG" id="ENOG502QPKW">
    <property type="taxonomic scope" value="Eukaryota"/>
</dbReference>
<dbReference type="KEGG" id="nve:5517281"/>
<accession>A7RTL2</accession>
<reference evidence="10 11" key="1">
    <citation type="journal article" date="2007" name="Science">
        <title>Sea anemone genome reveals ancestral eumetazoan gene repertoire and genomic organization.</title>
        <authorList>
            <person name="Putnam N.H."/>
            <person name="Srivastava M."/>
            <person name="Hellsten U."/>
            <person name="Dirks B."/>
            <person name="Chapman J."/>
            <person name="Salamov A."/>
            <person name="Terry A."/>
            <person name="Shapiro H."/>
            <person name="Lindquist E."/>
            <person name="Kapitonov V.V."/>
            <person name="Jurka J."/>
            <person name="Genikhovich G."/>
            <person name="Grigoriev I.V."/>
            <person name="Lucas S.M."/>
            <person name="Steele R.E."/>
            <person name="Finnerty J.R."/>
            <person name="Technau U."/>
            <person name="Martindale M.Q."/>
            <person name="Rokhsar D.S."/>
        </authorList>
    </citation>
    <scope>NUCLEOTIDE SEQUENCE [LARGE SCALE GENOMIC DNA]</scope>
    <source>
        <strain evidence="11">CH2 X CH6</strain>
    </source>
</reference>
<evidence type="ECO:0000256" key="2">
    <source>
        <dbReference type="ARBA" id="ARBA00008497"/>
    </source>
</evidence>
<dbReference type="EMBL" id="DS469537">
    <property type="protein sequence ID" value="EDO45230.1"/>
    <property type="molecule type" value="Genomic_DNA"/>
</dbReference>
<keyword evidence="8" id="KW-0407">Ion channel</keyword>
<dbReference type="OMA" id="HYSTIHR"/>
<proteinExistence type="inferred from homology"/>
<dbReference type="GO" id="GO:0005886">
    <property type="term" value="C:plasma membrane"/>
    <property type="evidence" value="ECO:0000318"/>
    <property type="project" value="GO_Central"/>
</dbReference>
<dbReference type="FunCoup" id="A7RTL2">
    <property type="interactions" value="3"/>
</dbReference>
<dbReference type="AlphaFoldDB" id="A7RTL2"/>
<keyword evidence="4 9" id="KW-0812">Transmembrane</keyword>
<protein>
    <submittedName>
        <fullName evidence="10">Uncharacterized protein</fullName>
    </submittedName>
</protein>
<evidence type="ECO:0000256" key="8">
    <source>
        <dbReference type="ARBA" id="ARBA00023303"/>
    </source>
</evidence>
<dbReference type="PANTHER" id="PTHR32261:SF1">
    <property type="entry name" value="CALCIUM HOMEOSTASIS MODULATOR PROTEIN"/>
    <property type="match status" value="1"/>
</dbReference>
<feature type="transmembrane region" description="Helical" evidence="9">
    <location>
        <begin position="24"/>
        <end position="41"/>
    </location>
</feature>
<keyword evidence="6" id="KW-0406">Ion transport</keyword>
<feature type="transmembrane region" description="Helical" evidence="9">
    <location>
        <begin position="100"/>
        <end position="120"/>
    </location>
</feature>
<evidence type="ECO:0000256" key="1">
    <source>
        <dbReference type="ARBA" id="ARBA00004141"/>
    </source>
</evidence>
<evidence type="ECO:0000256" key="5">
    <source>
        <dbReference type="ARBA" id="ARBA00022989"/>
    </source>
</evidence>
<dbReference type="GO" id="GO:1904669">
    <property type="term" value="P:ATP export"/>
    <property type="evidence" value="ECO:0007669"/>
    <property type="project" value="UniProtKB-ARBA"/>
</dbReference>
<dbReference type="HOGENOM" id="CLU_1424832_0_0_1"/>
<dbReference type="PhylomeDB" id="A7RTL2"/>
<evidence type="ECO:0000313" key="11">
    <source>
        <dbReference type="Proteomes" id="UP000001593"/>
    </source>
</evidence>
<feature type="non-terminal residue" evidence="10">
    <location>
        <position position="191"/>
    </location>
</feature>
<feature type="transmembrane region" description="Helical" evidence="9">
    <location>
        <begin position="53"/>
        <end position="79"/>
    </location>
</feature>
<dbReference type="PANTHER" id="PTHR32261">
    <property type="entry name" value="CALCIUM HOMEOSTASIS MODULATOR PROTEIN"/>
    <property type="match status" value="1"/>
</dbReference>
<name>A7RTL2_NEMVE</name>
<dbReference type="STRING" id="45351.A7RTL2"/>
<dbReference type="Pfam" id="PF14798">
    <property type="entry name" value="Ca_hom_mod"/>
    <property type="match status" value="1"/>
</dbReference>
<evidence type="ECO:0000256" key="6">
    <source>
        <dbReference type="ARBA" id="ARBA00023065"/>
    </source>
</evidence>
<feature type="transmembrane region" description="Helical" evidence="9">
    <location>
        <begin position="169"/>
        <end position="188"/>
    </location>
</feature>
<comment type="similarity">
    <text evidence="2">Belongs to the CALHM family.</text>
</comment>
<keyword evidence="7 9" id="KW-0472">Membrane</keyword>
<dbReference type="InParanoid" id="A7RTL2"/>
<dbReference type="InterPro" id="IPR029569">
    <property type="entry name" value="CALHM"/>
</dbReference>
<organism evidence="10 11">
    <name type="scientific">Nematostella vectensis</name>
    <name type="common">Starlet sea anemone</name>
    <dbReference type="NCBI Taxonomy" id="45351"/>
    <lineage>
        <taxon>Eukaryota</taxon>
        <taxon>Metazoa</taxon>
        <taxon>Cnidaria</taxon>
        <taxon>Anthozoa</taxon>
        <taxon>Hexacorallia</taxon>
        <taxon>Actiniaria</taxon>
        <taxon>Edwardsiidae</taxon>
        <taxon>Nematostella</taxon>
    </lineage>
</organism>
<comment type="subcellular location">
    <subcellularLocation>
        <location evidence="1">Membrane</location>
        <topology evidence="1">Multi-pass membrane protein</topology>
    </subcellularLocation>
</comment>
<sequence length="191" mass="21914">MVFNRFFSVFATELKGFFKNSRTTLKNVLVLVLVFGMEQIFEKDVFECPSSKYFMYGNMFLFGPAICLLSLTLLLNATFWEVVTGCWAAHFSKRWVTKNLVRILFQALLPPGVWIVVALIRSNYYICLKLGPKKLALDRALRARNGSTVAQVKEKVDETFLNAMAESHMLAWILFDSLVVLAFIVVCFRRC</sequence>
<gene>
    <name evidence="10" type="ORF">NEMVEDRAFT_v1g92794</name>
</gene>
<evidence type="ECO:0000256" key="7">
    <source>
        <dbReference type="ARBA" id="ARBA00023136"/>
    </source>
</evidence>
<evidence type="ECO:0000256" key="3">
    <source>
        <dbReference type="ARBA" id="ARBA00022448"/>
    </source>
</evidence>
<evidence type="ECO:0000256" key="4">
    <source>
        <dbReference type="ARBA" id="ARBA00022692"/>
    </source>
</evidence>
<dbReference type="GO" id="GO:0005261">
    <property type="term" value="F:monoatomic cation channel activity"/>
    <property type="evidence" value="ECO:0000318"/>
    <property type="project" value="GO_Central"/>
</dbReference>
<keyword evidence="3" id="KW-0813">Transport</keyword>